<evidence type="ECO:0000313" key="2">
    <source>
        <dbReference type="Proteomes" id="UP000828048"/>
    </source>
</evidence>
<dbReference type="Proteomes" id="UP000828048">
    <property type="component" value="Chromosome 12"/>
</dbReference>
<accession>A0ACB7ZF07</accession>
<comment type="caution">
    <text evidence="1">The sequence shown here is derived from an EMBL/GenBank/DDBJ whole genome shotgun (WGS) entry which is preliminary data.</text>
</comment>
<dbReference type="EMBL" id="CM037162">
    <property type="protein sequence ID" value="KAH7863607.1"/>
    <property type="molecule type" value="Genomic_DNA"/>
</dbReference>
<gene>
    <name evidence="1" type="ORF">Vadar_019839</name>
</gene>
<protein>
    <submittedName>
        <fullName evidence="1">Uncharacterized protein</fullName>
    </submittedName>
</protein>
<reference evidence="1 2" key="1">
    <citation type="journal article" date="2021" name="Hortic Res">
        <title>High-quality reference genome and annotation aids understanding of berry development for evergreen blueberry (Vaccinium darrowii).</title>
        <authorList>
            <person name="Yu J."/>
            <person name="Hulse-Kemp A.M."/>
            <person name="Babiker E."/>
            <person name="Staton M."/>
        </authorList>
    </citation>
    <scope>NUCLEOTIDE SEQUENCE [LARGE SCALE GENOMIC DNA]</scope>
    <source>
        <strain evidence="2">cv. NJ 8807/NJ 8810</strain>
        <tissue evidence="1">Young leaf</tissue>
    </source>
</reference>
<name>A0ACB7ZF07_9ERIC</name>
<evidence type="ECO:0000313" key="1">
    <source>
        <dbReference type="EMBL" id="KAH7863607.1"/>
    </source>
</evidence>
<organism evidence="1 2">
    <name type="scientific">Vaccinium darrowii</name>
    <dbReference type="NCBI Taxonomy" id="229202"/>
    <lineage>
        <taxon>Eukaryota</taxon>
        <taxon>Viridiplantae</taxon>
        <taxon>Streptophyta</taxon>
        <taxon>Embryophyta</taxon>
        <taxon>Tracheophyta</taxon>
        <taxon>Spermatophyta</taxon>
        <taxon>Magnoliopsida</taxon>
        <taxon>eudicotyledons</taxon>
        <taxon>Gunneridae</taxon>
        <taxon>Pentapetalae</taxon>
        <taxon>asterids</taxon>
        <taxon>Ericales</taxon>
        <taxon>Ericaceae</taxon>
        <taxon>Vaccinioideae</taxon>
        <taxon>Vaccinieae</taxon>
        <taxon>Vaccinium</taxon>
    </lineage>
</organism>
<sequence length="176" mass="19631">MANGTEGSINDLCQKNRVRVLVLFELLDKVVESSDGRISYSQDRQVVRVDDAKRAIVGAGARILFYPTLLYNAFRSRIQAEFRWWDEIDQPFEESAQEGIVSKWEMADIIKVSEEEAQRVAGITQRRVEGLKVDALDTTGAGDAFVGGILAQLAKDDTWLEGIDSQGERCNSGFVN</sequence>
<proteinExistence type="predicted"/>
<keyword evidence="2" id="KW-1185">Reference proteome</keyword>